<protein>
    <submittedName>
        <fullName evidence="1">Uncharacterized protein</fullName>
    </submittedName>
</protein>
<accession>A0AA39XK98</accession>
<keyword evidence="2" id="KW-1185">Reference proteome</keyword>
<comment type="caution">
    <text evidence="1">The sequence shown here is derived from an EMBL/GenBank/DDBJ whole genome shotgun (WGS) entry which is preliminary data.</text>
</comment>
<reference evidence="1" key="1">
    <citation type="submission" date="2023-06" db="EMBL/GenBank/DDBJ databases">
        <title>Genome-scale phylogeny and comparative genomics of the fungal order Sordariales.</title>
        <authorList>
            <consortium name="Lawrence Berkeley National Laboratory"/>
            <person name="Hensen N."/>
            <person name="Bonometti L."/>
            <person name="Westerberg I."/>
            <person name="Brannstrom I.O."/>
            <person name="Guillou S."/>
            <person name="Cros-Aarteil S."/>
            <person name="Calhoun S."/>
            <person name="Haridas S."/>
            <person name="Kuo A."/>
            <person name="Mondo S."/>
            <person name="Pangilinan J."/>
            <person name="Riley R."/>
            <person name="LaButti K."/>
            <person name="Andreopoulos B."/>
            <person name="Lipzen A."/>
            <person name="Chen C."/>
            <person name="Yanf M."/>
            <person name="Daum C."/>
            <person name="Ng V."/>
            <person name="Clum A."/>
            <person name="Steindorff A."/>
            <person name="Ohm R."/>
            <person name="Martin F."/>
            <person name="Silar P."/>
            <person name="Natvig D."/>
            <person name="Lalanne C."/>
            <person name="Gautier V."/>
            <person name="Ament-velasquez S.L."/>
            <person name="Kruys A."/>
            <person name="Hutchinson M.I."/>
            <person name="Powell A.J."/>
            <person name="Barry K."/>
            <person name="Miller A.N."/>
            <person name="Grigoriev I.V."/>
            <person name="Debuchy R."/>
            <person name="Gladieux P."/>
            <person name="Thoren M.H."/>
            <person name="Johannesson H."/>
        </authorList>
    </citation>
    <scope>NUCLEOTIDE SEQUENCE</scope>
    <source>
        <strain evidence="1">SMH3391-2</strain>
    </source>
</reference>
<name>A0AA39XK98_9PEZI</name>
<organism evidence="1 2">
    <name type="scientific">Bombardia bombarda</name>
    <dbReference type="NCBI Taxonomy" id="252184"/>
    <lineage>
        <taxon>Eukaryota</taxon>
        <taxon>Fungi</taxon>
        <taxon>Dikarya</taxon>
        <taxon>Ascomycota</taxon>
        <taxon>Pezizomycotina</taxon>
        <taxon>Sordariomycetes</taxon>
        <taxon>Sordariomycetidae</taxon>
        <taxon>Sordariales</taxon>
        <taxon>Lasiosphaeriaceae</taxon>
        <taxon>Bombardia</taxon>
    </lineage>
</organism>
<evidence type="ECO:0000313" key="2">
    <source>
        <dbReference type="Proteomes" id="UP001174934"/>
    </source>
</evidence>
<proteinExistence type="predicted"/>
<dbReference type="AlphaFoldDB" id="A0AA39XK98"/>
<gene>
    <name evidence="1" type="ORF">B0T17DRAFT_48853</name>
</gene>
<evidence type="ECO:0000313" key="1">
    <source>
        <dbReference type="EMBL" id="KAK0635583.1"/>
    </source>
</evidence>
<sequence>MSQVRISFSHLTGETGSGHLDVCSVCAHAYYTALASGTGRLTRTSPLGYCLPSLLSSLPGLAQAAVYVPSCLPLSSCVRPSLGCSLLRLIATVRACVRVLLFGTAFSLKERVQLLLLRCLPVYRSVHACAAIGSPLQLAMQQQQQQQQQQPPRSSGLEHGNCLSPGLYVDVCTLIVLGASATYMHLRSAQGKKRVAACSSLLPATHIQTRNRHLGLAVADDWGHIMGGSVDDG</sequence>
<dbReference type="EMBL" id="JAULSR010000001">
    <property type="protein sequence ID" value="KAK0635583.1"/>
    <property type="molecule type" value="Genomic_DNA"/>
</dbReference>
<dbReference type="Proteomes" id="UP001174934">
    <property type="component" value="Unassembled WGS sequence"/>
</dbReference>